<reference evidence="12" key="1">
    <citation type="journal article" date="2019" name="Int. J. Syst. Evol. Microbiol.">
        <title>The Global Catalogue of Microorganisms (GCM) 10K type strain sequencing project: providing services to taxonomists for standard genome sequencing and annotation.</title>
        <authorList>
            <consortium name="The Broad Institute Genomics Platform"/>
            <consortium name="The Broad Institute Genome Sequencing Center for Infectious Disease"/>
            <person name="Wu L."/>
            <person name="Ma J."/>
        </authorList>
    </citation>
    <scope>NUCLEOTIDE SEQUENCE [LARGE SCALE GENOMIC DNA]</scope>
    <source>
        <strain evidence="12">TISTR 2466</strain>
    </source>
</reference>
<dbReference type="InterPro" id="IPR006231">
    <property type="entry name" value="MQO"/>
</dbReference>
<evidence type="ECO:0000256" key="6">
    <source>
        <dbReference type="ARBA" id="ARBA00022630"/>
    </source>
</evidence>
<accession>A0ABW5S0N2</accession>
<comment type="caution">
    <text evidence="11">The sequence shown here is derived from an EMBL/GenBank/DDBJ whole genome shotgun (WGS) entry which is preliminary data.</text>
</comment>
<evidence type="ECO:0000256" key="8">
    <source>
        <dbReference type="ARBA" id="ARBA00023002"/>
    </source>
</evidence>
<comment type="cofactor">
    <cofactor evidence="2">
        <name>FAD</name>
        <dbReference type="ChEBI" id="CHEBI:57692"/>
    </cofactor>
</comment>
<evidence type="ECO:0000256" key="3">
    <source>
        <dbReference type="ARBA" id="ARBA00005012"/>
    </source>
</evidence>
<evidence type="ECO:0000256" key="2">
    <source>
        <dbReference type="ARBA" id="ARBA00001974"/>
    </source>
</evidence>
<name>A0ABW5S0N2_9BACL</name>
<evidence type="ECO:0000256" key="1">
    <source>
        <dbReference type="ARBA" id="ARBA00001139"/>
    </source>
</evidence>
<dbReference type="Proteomes" id="UP001597399">
    <property type="component" value="Unassembled WGS sequence"/>
</dbReference>
<keyword evidence="6" id="KW-0285">Flavoprotein</keyword>
<evidence type="ECO:0000313" key="12">
    <source>
        <dbReference type="Proteomes" id="UP001597399"/>
    </source>
</evidence>
<comment type="pathway">
    <text evidence="3">Carbohydrate metabolism; tricarboxylic acid cycle; oxaloacetate from (S)-malate (quinone route): step 1/1.</text>
</comment>
<evidence type="ECO:0000256" key="4">
    <source>
        <dbReference type="ARBA" id="ARBA00013026"/>
    </source>
</evidence>
<protein>
    <recommendedName>
        <fullName evidence="4">malate dehydrogenase (quinone)</fullName>
        <ecNumber evidence="4">1.1.5.4</ecNumber>
    </recommendedName>
    <alternativeName>
        <fullName evidence="10">MQO</fullName>
    </alternativeName>
    <alternativeName>
        <fullName evidence="9">Malate dehydrogenase [quinone]</fullName>
    </alternativeName>
</protein>
<evidence type="ECO:0000256" key="10">
    <source>
        <dbReference type="ARBA" id="ARBA00031550"/>
    </source>
</evidence>
<evidence type="ECO:0000256" key="9">
    <source>
        <dbReference type="ARBA" id="ARBA00030660"/>
    </source>
</evidence>
<evidence type="ECO:0000256" key="5">
    <source>
        <dbReference type="ARBA" id="ARBA00022532"/>
    </source>
</evidence>
<dbReference type="Pfam" id="PF06039">
    <property type="entry name" value="Mqo"/>
    <property type="match status" value="1"/>
</dbReference>
<keyword evidence="5" id="KW-0816">Tricarboxylic acid cycle</keyword>
<evidence type="ECO:0000313" key="11">
    <source>
        <dbReference type="EMBL" id="MFD2693060.1"/>
    </source>
</evidence>
<evidence type="ECO:0000256" key="7">
    <source>
        <dbReference type="ARBA" id="ARBA00022827"/>
    </source>
</evidence>
<keyword evidence="7" id="KW-0274">FAD</keyword>
<keyword evidence="12" id="KW-1185">Reference proteome</keyword>
<keyword evidence="8 11" id="KW-0560">Oxidoreductase</keyword>
<dbReference type="EC" id="1.1.5.4" evidence="4"/>
<comment type="catalytic activity">
    <reaction evidence="1">
        <text>(S)-malate + a quinone = a quinol + oxaloacetate</text>
        <dbReference type="Rhea" id="RHEA:46012"/>
        <dbReference type="ChEBI" id="CHEBI:15589"/>
        <dbReference type="ChEBI" id="CHEBI:16452"/>
        <dbReference type="ChEBI" id="CHEBI:24646"/>
        <dbReference type="ChEBI" id="CHEBI:132124"/>
        <dbReference type="EC" id="1.1.5.4"/>
    </reaction>
</comment>
<dbReference type="RefSeq" id="WP_253064010.1">
    <property type="nucleotide sequence ID" value="NZ_JAMXWM010000026.1"/>
</dbReference>
<organism evidence="11 12">
    <name type="scientific">Sporolactobacillus shoreicorticis</name>
    <dbReference type="NCBI Taxonomy" id="1923877"/>
    <lineage>
        <taxon>Bacteria</taxon>
        <taxon>Bacillati</taxon>
        <taxon>Bacillota</taxon>
        <taxon>Bacilli</taxon>
        <taxon>Bacillales</taxon>
        <taxon>Sporolactobacillaceae</taxon>
        <taxon>Sporolactobacillus</taxon>
    </lineage>
</organism>
<dbReference type="EMBL" id="JBHUMQ010000014">
    <property type="protein sequence ID" value="MFD2693060.1"/>
    <property type="molecule type" value="Genomic_DNA"/>
</dbReference>
<gene>
    <name evidence="11" type="ORF">ACFSUE_05355</name>
</gene>
<proteinExistence type="predicted"/>
<dbReference type="GO" id="GO:0008924">
    <property type="term" value="F:L-malate dehydrogenase (quinone) activity"/>
    <property type="evidence" value="ECO:0007669"/>
    <property type="project" value="UniProtKB-EC"/>
</dbReference>
<sequence length="69" mass="8057">MIRNHKYNVRSLLKELELEWKSAYSRNSASHRKESANKWIHAGTRHSALCELNYTPEKPDEAIDISKFG</sequence>